<proteinExistence type="predicted"/>
<reference evidence="1" key="1">
    <citation type="submission" date="2016-07" db="EMBL/GenBank/DDBJ databases">
        <authorList>
            <person name="Bretaudeau A."/>
        </authorList>
    </citation>
    <scope>NUCLEOTIDE SEQUENCE</scope>
    <source>
        <strain evidence="1">Rice</strain>
        <tissue evidence="1">Whole body</tissue>
    </source>
</reference>
<protein>
    <submittedName>
        <fullName evidence="1">SFRICE_003796</fullName>
    </submittedName>
</protein>
<evidence type="ECO:0000313" key="1">
    <source>
        <dbReference type="EMBL" id="SOQ42282.1"/>
    </source>
</evidence>
<organism evidence="1">
    <name type="scientific">Spodoptera frugiperda</name>
    <name type="common">Fall armyworm</name>
    <dbReference type="NCBI Taxonomy" id="7108"/>
    <lineage>
        <taxon>Eukaryota</taxon>
        <taxon>Metazoa</taxon>
        <taxon>Ecdysozoa</taxon>
        <taxon>Arthropoda</taxon>
        <taxon>Hexapoda</taxon>
        <taxon>Insecta</taxon>
        <taxon>Pterygota</taxon>
        <taxon>Neoptera</taxon>
        <taxon>Endopterygota</taxon>
        <taxon>Lepidoptera</taxon>
        <taxon>Glossata</taxon>
        <taxon>Ditrysia</taxon>
        <taxon>Noctuoidea</taxon>
        <taxon>Noctuidae</taxon>
        <taxon>Amphipyrinae</taxon>
        <taxon>Spodoptera</taxon>
    </lineage>
</organism>
<name>A0A2H1VPB1_SPOFR</name>
<sequence length="199" mass="22660">MFRKNSGFGSKTPLRFFSNFISSTVNTEMKMMTTMGPNVQFREIHPLTSLTLGEARWSVRLLLTKNHSVPTPAFRTEAPVNSLRSPQLRIRFFQEPTEDKLGLQEDFASFTTMFFGYEFYVKKVSDDAAYGGARLPISNLFTRALKTPKLYPLGNTDSGKELDFLAVRTRKLEAKRFVRVGGISTMKRHFYSHQIVGAV</sequence>
<dbReference type="AlphaFoldDB" id="A0A2H1VPB1"/>
<accession>A0A2H1VPB1</accession>
<dbReference type="EMBL" id="ODYU01003463">
    <property type="protein sequence ID" value="SOQ42282.1"/>
    <property type="molecule type" value="Genomic_DNA"/>
</dbReference>
<gene>
    <name evidence="1" type="ORF">SFRICE_003796</name>
</gene>